<feature type="coiled-coil region" evidence="2">
    <location>
        <begin position="75"/>
        <end position="195"/>
    </location>
</feature>
<evidence type="ECO:0000256" key="3">
    <source>
        <dbReference type="SAM" id="MobiDB-lite"/>
    </source>
</evidence>
<dbReference type="PANTHER" id="PTHR16127">
    <property type="entry name" value="TAXILIN"/>
    <property type="match status" value="1"/>
</dbReference>
<dbReference type="PANTHER" id="PTHR16127:SF13">
    <property type="entry name" value="GH01188P"/>
    <property type="match status" value="1"/>
</dbReference>
<dbReference type="Pfam" id="PF09728">
    <property type="entry name" value="Taxilin"/>
    <property type="match status" value="1"/>
</dbReference>
<reference evidence="4 5" key="1">
    <citation type="journal article" date="2018" name="New Phytol.">
        <title>Comparative genomics and transcriptomics depict ericoid mycorrhizal fungi as versatile saprotrophs and plant mutualists.</title>
        <authorList>
            <person name="Martino E."/>
            <person name="Morin E."/>
            <person name="Grelet G.A."/>
            <person name="Kuo A."/>
            <person name="Kohler A."/>
            <person name="Daghino S."/>
            <person name="Barry K.W."/>
            <person name="Cichocki N."/>
            <person name="Clum A."/>
            <person name="Dockter R.B."/>
            <person name="Hainaut M."/>
            <person name="Kuo R.C."/>
            <person name="LaButti K."/>
            <person name="Lindahl B.D."/>
            <person name="Lindquist E.A."/>
            <person name="Lipzen A."/>
            <person name="Khouja H.R."/>
            <person name="Magnuson J."/>
            <person name="Murat C."/>
            <person name="Ohm R.A."/>
            <person name="Singer S.W."/>
            <person name="Spatafora J.W."/>
            <person name="Wang M."/>
            <person name="Veneault-Fourrey C."/>
            <person name="Henrissat B."/>
            <person name="Grigoriev I.V."/>
            <person name="Martin F.M."/>
            <person name="Perotto S."/>
        </authorList>
    </citation>
    <scope>NUCLEOTIDE SEQUENCE [LARGE SCALE GENOMIC DNA]</scope>
    <source>
        <strain evidence="4 5">ATCC 22711</strain>
    </source>
</reference>
<feature type="region of interest" description="Disordered" evidence="3">
    <location>
        <begin position="391"/>
        <end position="480"/>
    </location>
</feature>
<evidence type="ECO:0000313" key="4">
    <source>
        <dbReference type="EMBL" id="PSS25203.1"/>
    </source>
</evidence>
<dbReference type="RefSeq" id="XP_024723802.1">
    <property type="nucleotide sequence ID" value="XM_024863354.1"/>
</dbReference>
<dbReference type="Proteomes" id="UP000241818">
    <property type="component" value="Unassembled WGS sequence"/>
</dbReference>
<dbReference type="GeneID" id="36571435"/>
<organism evidence="4 5">
    <name type="scientific">Amorphotheca resinae ATCC 22711</name>
    <dbReference type="NCBI Taxonomy" id="857342"/>
    <lineage>
        <taxon>Eukaryota</taxon>
        <taxon>Fungi</taxon>
        <taxon>Dikarya</taxon>
        <taxon>Ascomycota</taxon>
        <taxon>Pezizomycotina</taxon>
        <taxon>Leotiomycetes</taxon>
        <taxon>Helotiales</taxon>
        <taxon>Amorphothecaceae</taxon>
        <taxon>Amorphotheca</taxon>
    </lineage>
</organism>
<keyword evidence="5" id="KW-1185">Reference proteome</keyword>
<feature type="compositionally biased region" description="Low complexity" evidence="3">
    <location>
        <begin position="10"/>
        <end position="22"/>
    </location>
</feature>
<gene>
    <name evidence="4" type="ORF">M430DRAFT_15931</name>
</gene>
<feature type="compositionally biased region" description="Pro residues" evidence="3">
    <location>
        <begin position="456"/>
        <end position="468"/>
    </location>
</feature>
<dbReference type="InterPro" id="IPR026183">
    <property type="entry name" value="Taxilin_fam"/>
</dbReference>
<dbReference type="InParanoid" id="A0A2T3BA52"/>
<dbReference type="STRING" id="857342.A0A2T3BA52"/>
<proteinExistence type="inferred from homology"/>
<accession>A0A2T3BA52</accession>
<sequence>MSSAINPTHASVSAGSRASSASHPHLDSSYTNGVPHHHHDAGAPQQSSSANASKKGKQKKMPDNSEASKLIAAKISQLELDAAGEKDQEAEIEREVKKANRELNNLTSKMDDLQKIETLQKRVTEHLADMKRLERENLKNKKRGDMLQKEKDHARTELSKSVTLREKLEKLCRELQRENNRLKGENKTLQDTEKTSHTAWDEKFRQVLWQLQDYQEAKDHPQAQVVNIEVEELFKQRFKSLLDQYELRELHFHSLLRSKEVEVQYHIAKYDRERKAAEAEASRSRALNAQVLTFSKTETELRNQLNIYVEKFKQVEDTLNNSNDLFLTFRKEMEEMSKKTKRLEKENLALTRKHDLTNRNILEMAEERTKNNQDLEALRKKNEKLTSIINQMQKQGRGVPGNMAMPEGSVEGEYAEGDLEGTESEYEYDDEGEEGDEDGSEEGEFNEDTEEEMPEAPKPFGPAPPPPAFNGAGAANGNKH</sequence>
<evidence type="ECO:0000256" key="2">
    <source>
        <dbReference type="SAM" id="Coils"/>
    </source>
</evidence>
<evidence type="ECO:0000313" key="5">
    <source>
        <dbReference type="Proteomes" id="UP000241818"/>
    </source>
</evidence>
<dbReference type="EMBL" id="KZ679007">
    <property type="protein sequence ID" value="PSS25203.1"/>
    <property type="molecule type" value="Genomic_DNA"/>
</dbReference>
<dbReference type="AlphaFoldDB" id="A0A2T3BA52"/>
<dbReference type="OrthoDB" id="425555at2759"/>
<dbReference type="GO" id="GO:0019905">
    <property type="term" value="F:syntaxin binding"/>
    <property type="evidence" value="ECO:0007669"/>
    <property type="project" value="InterPro"/>
</dbReference>
<evidence type="ECO:0008006" key="6">
    <source>
        <dbReference type="Google" id="ProtNLM"/>
    </source>
</evidence>
<evidence type="ECO:0000256" key="1">
    <source>
        <dbReference type="ARBA" id="ARBA00009550"/>
    </source>
</evidence>
<keyword evidence="2" id="KW-0175">Coiled coil</keyword>
<feature type="region of interest" description="Disordered" evidence="3">
    <location>
        <begin position="1"/>
        <end position="70"/>
    </location>
</feature>
<comment type="similarity">
    <text evidence="1">Belongs to the taxilin family.</text>
</comment>
<name>A0A2T3BA52_AMORE</name>
<protein>
    <recommendedName>
        <fullName evidence="6">Alpha-taxilin</fullName>
    </recommendedName>
</protein>
<feature type="compositionally biased region" description="Acidic residues" evidence="3">
    <location>
        <begin position="413"/>
        <end position="454"/>
    </location>
</feature>
<feature type="compositionally biased region" description="Low complexity" evidence="3">
    <location>
        <begin position="469"/>
        <end position="480"/>
    </location>
</feature>